<feature type="region of interest" description="Disordered" evidence="6">
    <location>
        <begin position="230"/>
        <end position="261"/>
    </location>
</feature>
<keyword evidence="10" id="KW-1185">Reference proteome</keyword>
<protein>
    <recommendedName>
        <fullName evidence="8">VTT domain-containing protein</fullName>
    </recommendedName>
</protein>
<dbReference type="AlphaFoldDB" id="A0A1V9YVF2"/>
<sequence length="261" mass="27545">MSVLTTWIKDHKNIGGILCVFALWVCVLTGIPCTFLEAFAGYYFGFGYGMLISTAGTAVGSALAFGLGRACGARLGTRLMARYPLVLALHHIFAASTTNYRVLVCVQLAFVPLTLKCYALSVLGVPFAPFLATNVVCGLPLGAFWAYVGSVSRNVNALVSSGAVSRDHVIVLALSGVFSFLGLSLIWYYTRRELRAMEASMRSNADTVATSPSSTTMLPVAPLELESFTSFPPGDPSTAPLELQSFTSSAPGDPSGADGFG</sequence>
<dbReference type="InterPro" id="IPR015414">
    <property type="entry name" value="TMEM64"/>
</dbReference>
<evidence type="ECO:0000259" key="8">
    <source>
        <dbReference type="Pfam" id="PF09335"/>
    </source>
</evidence>
<dbReference type="EMBL" id="JNBR01000763">
    <property type="protein sequence ID" value="OQR89661.1"/>
    <property type="molecule type" value="Genomic_DNA"/>
</dbReference>
<evidence type="ECO:0000256" key="6">
    <source>
        <dbReference type="SAM" id="MobiDB-lite"/>
    </source>
</evidence>
<evidence type="ECO:0000256" key="1">
    <source>
        <dbReference type="ARBA" id="ARBA00004651"/>
    </source>
</evidence>
<evidence type="ECO:0000256" key="2">
    <source>
        <dbReference type="ARBA" id="ARBA00022475"/>
    </source>
</evidence>
<dbReference type="PANTHER" id="PTHR12677:SF59">
    <property type="entry name" value="GOLGI APPARATUS MEMBRANE PROTEIN TVP38-RELATED"/>
    <property type="match status" value="1"/>
</dbReference>
<dbReference type="OrthoDB" id="78876at2759"/>
<evidence type="ECO:0000313" key="10">
    <source>
        <dbReference type="Proteomes" id="UP000243579"/>
    </source>
</evidence>
<feature type="domain" description="VTT" evidence="8">
    <location>
        <begin position="31"/>
        <end position="150"/>
    </location>
</feature>
<feature type="transmembrane region" description="Helical" evidence="7">
    <location>
        <begin position="168"/>
        <end position="189"/>
    </location>
</feature>
<dbReference type="STRING" id="1202772.A0A1V9YVF2"/>
<dbReference type="InterPro" id="IPR032816">
    <property type="entry name" value="VTT_dom"/>
</dbReference>
<proteinExistence type="predicted"/>
<keyword evidence="3 7" id="KW-0812">Transmembrane</keyword>
<keyword evidence="5 7" id="KW-0472">Membrane</keyword>
<evidence type="ECO:0000256" key="5">
    <source>
        <dbReference type="ARBA" id="ARBA00023136"/>
    </source>
</evidence>
<gene>
    <name evidence="9" type="ORF">ACHHYP_06137</name>
</gene>
<keyword evidence="4 7" id="KW-1133">Transmembrane helix</keyword>
<evidence type="ECO:0000256" key="4">
    <source>
        <dbReference type="ARBA" id="ARBA00022989"/>
    </source>
</evidence>
<reference evidence="9 10" key="1">
    <citation type="journal article" date="2014" name="Genome Biol. Evol.">
        <title>The secreted proteins of Achlya hypogyna and Thraustotheca clavata identify the ancestral oomycete secretome and reveal gene acquisitions by horizontal gene transfer.</title>
        <authorList>
            <person name="Misner I."/>
            <person name="Blouin N."/>
            <person name="Leonard G."/>
            <person name="Richards T.A."/>
            <person name="Lane C.E."/>
        </authorList>
    </citation>
    <scope>NUCLEOTIDE SEQUENCE [LARGE SCALE GENOMIC DNA]</scope>
    <source>
        <strain evidence="9 10">ATCC 48635</strain>
    </source>
</reference>
<evidence type="ECO:0000313" key="9">
    <source>
        <dbReference type="EMBL" id="OQR89661.1"/>
    </source>
</evidence>
<dbReference type="Pfam" id="PF09335">
    <property type="entry name" value="VTT_dom"/>
    <property type="match status" value="1"/>
</dbReference>
<comment type="subcellular location">
    <subcellularLocation>
        <location evidence="1">Cell membrane</location>
        <topology evidence="1">Multi-pass membrane protein</topology>
    </subcellularLocation>
</comment>
<dbReference type="PANTHER" id="PTHR12677">
    <property type="entry name" value="GOLGI APPARATUS MEMBRANE PROTEIN TVP38-RELATED"/>
    <property type="match status" value="1"/>
</dbReference>
<feature type="transmembrane region" description="Helical" evidence="7">
    <location>
        <begin position="12"/>
        <end position="31"/>
    </location>
</feature>
<feature type="transmembrane region" description="Helical" evidence="7">
    <location>
        <begin position="43"/>
        <end position="67"/>
    </location>
</feature>
<feature type="transmembrane region" description="Helical" evidence="7">
    <location>
        <begin position="127"/>
        <end position="148"/>
    </location>
</feature>
<dbReference type="Proteomes" id="UP000243579">
    <property type="component" value="Unassembled WGS sequence"/>
</dbReference>
<keyword evidence="2" id="KW-1003">Cell membrane</keyword>
<comment type="caution">
    <text evidence="9">The sequence shown here is derived from an EMBL/GenBank/DDBJ whole genome shotgun (WGS) entry which is preliminary data.</text>
</comment>
<evidence type="ECO:0000256" key="7">
    <source>
        <dbReference type="SAM" id="Phobius"/>
    </source>
</evidence>
<organism evidence="9 10">
    <name type="scientific">Achlya hypogyna</name>
    <name type="common">Oomycete</name>
    <name type="synonym">Protoachlya hypogyna</name>
    <dbReference type="NCBI Taxonomy" id="1202772"/>
    <lineage>
        <taxon>Eukaryota</taxon>
        <taxon>Sar</taxon>
        <taxon>Stramenopiles</taxon>
        <taxon>Oomycota</taxon>
        <taxon>Saprolegniomycetes</taxon>
        <taxon>Saprolegniales</taxon>
        <taxon>Achlyaceae</taxon>
        <taxon>Achlya</taxon>
    </lineage>
</organism>
<evidence type="ECO:0000256" key="3">
    <source>
        <dbReference type="ARBA" id="ARBA00022692"/>
    </source>
</evidence>
<accession>A0A1V9YVF2</accession>
<name>A0A1V9YVF2_ACHHY</name>
<dbReference type="GO" id="GO:0005886">
    <property type="term" value="C:plasma membrane"/>
    <property type="evidence" value="ECO:0007669"/>
    <property type="project" value="UniProtKB-SubCell"/>
</dbReference>